<reference evidence="3" key="1">
    <citation type="submission" date="2016-10" db="EMBL/GenBank/DDBJ databases">
        <authorList>
            <person name="de Groot N.N."/>
        </authorList>
    </citation>
    <scope>NUCLEOTIDE SEQUENCE</scope>
</reference>
<keyword evidence="2" id="KW-0472">Membrane</keyword>
<organism evidence="3">
    <name type="scientific">hydrothermal vent metagenome</name>
    <dbReference type="NCBI Taxonomy" id="652676"/>
    <lineage>
        <taxon>unclassified sequences</taxon>
        <taxon>metagenomes</taxon>
        <taxon>ecological metagenomes</taxon>
    </lineage>
</organism>
<protein>
    <submittedName>
        <fullName evidence="3">BatD</fullName>
    </submittedName>
</protein>
<accession>A0A1W1BQQ8</accession>
<dbReference type="Pfam" id="PF13584">
    <property type="entry name" value="BatD"/>
    <property type="match status" value="2"/>
</dbReference>
<feature type="compositionally biased region" description="Basic and acidic residues" evidence="1">
    <location>
        <begin position="395"/>
        <end position="404"/>
    </location>
</feature>
<evidence type="ECO:0000256" key="1">
    <source>
        <dbReference type="SAM" id="MobiDB-lite"/>
    </source>
</evidence>
<dbReference type="PANTHER" id="PTHR40940:SF2">
    <property type="entry name" value="BATD"/>
    <property type="match status" value="1"/>
</dbReference>
<dbReference type="AlphaFoldDB" id="A0A1W1BQQ8"/>
<gene>
    <name evidence="3" type="ORF">MNB_SV-6-1624</name>
</gene>
<sequence length="507" mass="56558">MKNITNKIVKIALLLQLTLVSIWGGSFVAKVNDTNIVAGDRVSLTLEAKGDDITLPKVGQVGDYPVESISTSMQSSLKMINGTTTRENIKRLNITFTPDKDMTIPPFEAQIDGVAMKSNPVDIKIVKSLAPTSHKGDMVTLDMRVNQDQVFVGQPIELTVYFSESNRANLMKVEFQKPNFKDFFAKEIGGEKSYRKDNYIVHELKYVLIPKYEGNFTISPASARVAQRSQRRDDFFGTFFDTPKWSRVVSNSLDIKVKPIPDGNELIGDFTIDATIDSESTKANKPVNLTVTIEGEGNLEDFDALNYEIDGVTIYSDDAKVQSHLVGDRLISTYKKKFAFIADRDFTIPAKSFKVFDFKSGKSKTLNIKSFDIKVTGGENITPTVVSSSTPATTKKVETPKSDDSSDEVTELSDKPTDSIPSIWMLIVSFLAGILVTLGAIKFLPQIDWRPQRGLTNHNEALKILYPHTNDDAEIEQMVRDLYAKKGGDKSITIDKSRLKEMVEKYK</sequence>
<proteinExistence type="predicted"/>
<dbReference type="InterPro" id="IPR025738">
    <property type="entry name" value="BatD"/>
</dbReference>
<feature type="region of interest" description="Disordered" evidence="1">
    <location>
        <begin position="384"/>
        <end position="415"/>
    </location>
</feature>
<evidence type="ECO:0000313" key="3">
    <source>
        <dbReference type="EMBL" id="SFV55928.1"/>
    </source>
</evidence>
<evidence type="ECO:0000256" key="2">
    <source>
        <dbReference type="SAM" id="Phobius"/>
    </source>
</evidence>
<keyword evidence="2" id="KW-0812">Transmembrane</keyword>
<dbReference type="PANTHER" id="PTHR40940">
    <property type="entry name" value="PROTEIN BATD-RELATED"/>
    <property type="match status" value="1"/>
</dbReference>
<feature type="transmembrane region" description="Helical" evidence="2">
    <location>
        <begin position="423"/>
        <end position="444"/>
    </location>
</feature>
<name>A0A1W1BQQ8_9ZZZZ</name>
<dbReference type="EMBL" id="FPHC01000039">
    <property type="protein sequence ID" value="SFV55928.1"/>
    <property type="molecule type" value="Genomic_DNA"/>
</dbReference>
<feature type="compositionally biased region" description="Low complexity" evidence="1">
    <location>
        <begin position="384"/>
        <end position="394"/>
    </location>
</feature>
<keyword evidence="2" id="KW-1133">Transmembrane helix</keyword>